<feature type="signal peptide" evidence="1">
    <location>
        <begin position="1"/>
        <end position="17"/>
    </location>
</feature>
<dbReference type="AlphaFoldDB" id="A0A0A1T4E2"/>
<evidence type="ECO:0000313" key="3">
    <source>
        <dbReference type="Proteomes" id="UP000039046"/>
    </source>
</evidence>
<sequence>MVNAKFLFAAVAGLASAAPAAEKRTDNGVHVVHSFEDASKLPLVTLTTADKYKGLHYKGFFYVDAGVGGLLLTGIRPHSPNTVVTTGDLQTLVAGSPEINIDGTDTKSFDFESFWFGCSANTAAVAVTGVPQGCTVTVTGYDTDGQVAGVQSFDYVPTGLKDDMTQAVLGDGFCGLSRVEFNTKSALRPVIANLMDDLSFTLYN</sequence>
<gene>
    <name evidence="2" type="ORF">VHEMI01140</name>
</gene>
<keyword evidence="1" id="KW-0732">Signal</keyword>
<evidence type="ECO:0000313" key="2">
    <source>
        <dbReference type="EMBL" id="CEJ80985.1"/>
    </source>
</evidence>
<dbReference type="OrthoDB" id="4820608at2759"/>
<keyword evidence="3" id="KW-1185">Reference proteome</keyword>
<accession>A0A0A1T4E2</accession>
<evidence type="ECO:0000256" key="1">
    <source>
        <dbReference type="SAM" id="SignalP"/>
    </source>
</evidence>
<name>A0A0A1T4E2_9HYPO</name>
<protein>
    <submittedName>
        <fullName evidence="2">Uncharacterized protein</fullName>
    </submittedName>
</protein>
<reference evidence="2 3" key="1">
    <citation type="journal article" date="2015" name="Genome Announc.">
        <title>Draft Genome Sequence and Gene Annotation of the Entomopathogenic Fungus Verticillium hemipterigenum.</title>
        <authorList>
            <person name="Horn F."/>
            <person name="Habel A."/>
            <person name="Scharf D.H."/>
            <person name="Dworschak J."/>
            <person name="Brakhage A.A."/>
            <person name="Guthke R."/>
            <person name="Hertweck C."/>
            <person name="Linde J."/>
        </authorList>
    </citation>
    <scope>NUCLEOTIDE SEQUENCE [LARGE SCALE GENOMIC DNA]</scope>
</reference>
<dbReference type="Proteomes" id="UP000039046">
    <property type="component" value="Unassembled WGS sequence"/>
</dbReference>
<feature type="chain" id="PRO_5001989604" evidence="1">
    <location>
        <begin position="18"/>
        <end position="204"/>
    </location>
</feature>
<organism evidence="2 3">
    <name type="scientific">[Torrubiella] hemipterigena</name>
    <dbReference type="NCBI Taxonomy" id="1531966"/>
    <lineage>
        <taxon>Eukaryota</taxon>
        <taxon>Fungi</taxon>
        <taxon>Dikarya</taxon>
        <taxon>Ascomycota</taxon>
        <taxon>Pezizomycotina</taxon>
        <taxon>Sordariomycetes</taxon>
        <taxon>Hypocreomycetidae</taxon>
        <taxon>Hypocreales</taxon>
        <taxon>Clavicipitaceae</taxon>
        <taxon>Clavicipitaceae incertae sedis</taxon>
        <taxon>'Torrubiella' clade</taxon>
    </lineage>
</organism>
<dbReference type="STRING" id="1531966.A0A0A1T4E2"/>
<dbReference type="HOGENOM" id="CLU_1278410_0_0_1"/>
<proteinExistence type="predicted"/>
<dbReference type="EMBL" id="CDHN01000001">
    <property type="protein sequence ID" value="CEJ80985.1"/>
    <property type="molecule type" value="Genomic_DNA"/>
</dbReference>